<keyword evidence="3" id="KW-1185">Reference proteome</keyword>
<accession>A0A4R3VK09</accession>
<organism evidence="2 3">
    <name type="scientific">Samsonia erythrinae</name>
    <dbReference type="NCBI Taxonomy" id="160434"/>
    <lineage>
        <taxon>Bacteria</taxon>
        <taxon>Pseudomonadati</taxon>
        <taxon>Pseudomonadota</taxon>
        <taxon>Gammaproteobacteria</taxon>
        <taxon>Enterobacterales</taxon>
        <taxon>Pectobacteriaceae</taxon>
        <taxon>Samsonia</taxon>
    </lineage>
</organism>
<dbReference type="Proteomes" id="UP000295433">
    <property type="component" value="Unassembled WGS sequence"/>
</dbReference>
<dbReference type="AlphaFoldDB" id="A0A4R3VK09"/>
<dbReference type="OrthoDB" id="6539952at2"/>
<dbReference type="RefSeq" id="WP_132457883.1">
    <property type="nucleotide sequence ID" value="NZ_JAWIZJ010000011.1"/>
</dbReference>
<sequence>MPKSPAERKAAQRKRQQEQGITKMELSLDAQELEMLDRNRQARRPGKDAYDREEYIQMLIRQDDARVKLRIKAISKQRCGKCGDVLPVDSCCMQGDTACWVTNGWKKFLLA</sequence>
<dbReference type="EMBL" id="SMBY01000011">
    <property type="protein sequence ID" value="TCV04174.1"/>
    <property type="molecule type" value="Genomic_DNA"/>
</dbReference>
<evidence type="ECO:0000256" key="1">
    <source>
        <dbReference type="SAM" id="MobiDB-lite"/>
    </source>
</evidence>
<evidence type="ECO:0000313" key="3">
    <source>
        <dbReference type="Proteomes" id="UP000295433"/>
    </source>
</evidence>
<evidence type="ECO:0000313" key="2">
    <source>
        <dbReference type="EMBL" id="TCV04174.1"/>
    </source>
</evidence>
<feature type="compositionally biased region" description="Basic and acidic residues" evidence="1">
    <location>
        <begin position="1"/>
        <end position="10"/>
    </location>
</feature>
<name>A0A4R3VK09_9GAMM</name>
<comment type="caution">
    <text evidence="2">The sequence shown here is derived from an EMBL/GenBank/DDBJ whole genome shotgun (WGS) entry which is preliminary data.</text>
</comment>
<proteinExistence type="predicted"/>
<gene>
    <name evidence="2" type="ORF">EDC54_11144</name>
</gene>
<protein>
    <submittedName>
        <fullName evidence="2">Uncharacterized protein</fullName>
    </submittedName>
</protein>
<feature type="region of interest" description="Disordered" evidence="1">
    <location>
        <begin position="1"/>
        <end position="23"/>
    </location>
</feature>
<reference evidence="2 3" key="1">
    <citation type="submission" date="2019-03" db="EMBL/GenBank/DDBJ databases">
        <title>Genomic Encyclopedia of Type Strains, Phase IV (KMG-IV): sequencing the most valuable type-strain genomes for metagenomic binning, comparative biology and taxonomic classification.</title>
        <authorList>
            <person name="Goeker M."/>
        </authorList>
    </citation>
    <scope>NUCLEOTIDE SEQUENCE [LARGE SCALE GENOMIC DNA]</scope>
    <source>
        <strain evidence="2 3">DSM 16730</strain>
    </source>
</reference>